<reference evidence="1 2" key="1">
    <citation type="submission" date="2015-01" db="EMBL/GenBank/DDBJ databases">
        <title>Evolution of Trichinella species and genotypes.</title>
        <authorList>
            <person name="Korhonen P.K."/>
            <person name="Edoardo P."/>
            <person name="Giuseppe L.R."/>
            <person name="Gasser R.B."/>
        </authorList>
    </citation>
    <scope>NUCLEOTIDE SEQUENCE [LARGE SCALE GENOMIC DNA]</scope>
    <source>
        <strain evidence="1">ISS2496</strain>
    </source>
</reference>
<accession>A0A0V0ZPN2</accession>
<protein>
    <submittedName>
        <fullName evidence="1">Uncharacterized protein</fullName>
    </submittedName>
</protein>
<keyword evidence="2" id="KW-1185">Reference proteome</keyword>
<evidence type="ECO:0000313" key="1">
    <source>
        <dbReference type="EMBL" id="KRY14459.1"/>
    </source>
</evidence>
<proteinExistence type="predicted"/>
<evidence type="ECO:0000313" key="2">
    <source>
        <dbReference type="Proteomes" id="UP000054783"/>
    </source>
</evidence>
<comment type="caution">
    <text evidence="1">The sequence shown here is derived from an EMBL/GenBank/DDBJ whole genome shotgun (WGS) entry which is preliminary data.</text>
</comment>
<dbReference type="EMBL" id="JYDQ01000116">
    <property type="protein sequence ID" value="KRY14459.1"/>
    <property type="molecule type" value="Genomic_DNA"/>
</dbReference>
<dbReference type="Proteomes" id="UP000054783">
    <property type="component" value="Unassembled WGS sequence"/>
</dbReference>
<sequence length="123" mass="13990">MAVVVGWKLLMELHIATSDEPPHLDYRRQITIPLLHARPFDDVQFVKNTAKMNVFSAEKSYTEIVFSPTTYETFNIGLLGKSLSPNAKCQKNWFVKIEALTQGEPNSTTRQLIKCVINEKHGN</sequence>
<gene>
    <name evidence="1" type="ORF">T12_11130</name>
</gene>
<organism evidence="1 2">
    <name type="scientific">Trichinella patagoniensis</name>
    <dbReference type="NCBI Taxonomy" id="990121"/>
    <lineage>
        <taxon>Eukaryota</taxon>
        <taxon>Metazoa</taxon>
        <taxon>Ecdysozoa</taxon>
        <taxon>Nematoda</taxon>
        <taxon>Enoplea</taxon>
        <taxon>Dorylaimia</taxon>
        <taxon>Trichinellida</taxon>
        <taxon>Trichinellidae</taxon>
        <taxon>Trichinella</taxon>
    </lineage>
</organism>
<name>A0A0V0ZPN2_9BILA</name>
<dbReference type="AlphaFoldDB" id="A0A0V0ZPN2"/>